<feature type="domain" description="Myb-like" evidence="4">
    <location>
        <begin position="131"/>
        <end position="181"/>
    </location>
</feature>
<evidence type="ECO:0000259" key="5">
    <source>
        <dbReference type="PROSITE" id="PS51294"/>
    </source>
</evidence>
<dbReference type="PROSITE" id="PS50090">
    <property type="entry name" value="MYB_LIKE"/>
    <property type="match status" value="3"/>
</dbReference>
<dbReference type="PROSITE" id="PS51294">
    <property type="entry name" value="HTH_MYB"/>
    <property type="match status" value="3"/>
</dbReference>
<feature type="domain" description="HTH myb-type" evidence="5">
    <location>
        <begin position="79"/>
        <end position="134"/>
    </location>
</feature>
<feature type="region of interest" description="Disordered" evidence="3">
    <location>
        <begin position="513"/>
        <end position="536"/>
    </location>
</feature>
<dbReference type="Pfam" id="PF13921">
    <property type="entry name" value="Myb_DNA-bind_6"/>
    <property type="match status" value="1"/>
</dbReference>
<dbReference type="GO" id="GO:0005634">
    <property type="term" value="C:nucleus"/>
    <property type="evidence" value="ECO:0007669"/>
    <property type="project" value="TreeGrafter"/>
</dbReference>
<proteinExistence type="predicted"/>
<evidence type="ECO:0000256" key="2">
    <source>
        <dbReference type="ARBA" id="ARBA00023125"/>
    </source>
</evidence>
<evidence type="ECO:0000256" key="3">
    <source>
        <dbReference type="SAM" id="MobiDB-lite"/>
    </source>
</evidence>
<protein>
    <submittedName>
        <fullName evidence="6">Uncharacterized protein</fullName>
    </submittedName>
</protein>
<evidence type="ECO:0000313" key="6">
    <source>
        <dbReference type="EMBL" id="CAL1580787.1"/>
    </source>
</evidence>
<dbReference type="SUPFAM" id="SSF46689">
    <property type="entry name" value="Homeodomain-like"/>
    <property type="match status" value="2"/>
</dbReference>
<dbReference type="Proteomes" id="UP001497482">
    <property type="component" value="Chromosome 14"/>
</dbReference>
<dbReference type="InterPro" id="IPR009057">
    <property type="entry name" value="Homeodomain-like_sf"/>
</dbReference>
<dbReference type="Pfam" id="PF00249">
    <property type="entry name" value="Myb_DNA-binding"/>
    <property type="match status" value="1"/>
</dbReference>
<feature type="region of interest" description="Disordered" evidence="3">
    <location>
        <begin position="212"/>
        <end position="294"/>
    </location>
</feature>
<dbReference type="InterPro" id="IPR017930">
    <property type="entry name" value="Myb_dom"/>
</dbReference>
<sequence length="639" mass="71152">MSSRRRRNCVKNRCFDWKSFRRPFSTEKLQKPAWTKHEDEKLQRLVKELGTNCWSLVCLQFKDLRSELDCQRRWNHMKNPELVKGPWTPEEDLKVVELVRRFGVKHWSIIAKHLRSRNGKQCRERWHNHLNPSVNKSRWTQHEDLIICKAHRVLGNRWAQMSTLLPGRTDNSIKNHWNSTLKRKVDREGFLRTQPDYSLSSSVSSVSSVFTRSRDHQVRGRGYTELRSPHQGRGYTELRSPHQGRGYTEQRSSHQGRGYTEQRSPGQGAGLQGAEITASGGGLHRAEVTESGGGATRCRGYRVRGRGYTVQRLLSQGAGLHGAEVTGSGIETVSNEGDMSTCTSSFTHTASFSRAAVCSPSCSSPSDLDSSLSCELDIDLMDVQTADWSHTPSDLLSPEKPPIRSEDTESSPNGLPSPGKQPIRKEDTENSIKDWSNSYIIGIQEQIQSNDGNLMGFSPSEWLCSVEELVLCPPLTSTPLKGPVPPERPETAGTPLELREIRTLLMSAPLTPTPLRTGPLAQVEPRTDQTSPVLPSSSSEVVGLSLLGSVQLKLSSVPSASGPTPWLHPLCEELGCFPLEGDVGGQVEVWWCEGGYLHSPVCHAHTSHFELSGELQVVLVGQTDDQMSLTEQARLYVQT</sequence>
<dbReference type="GO" id="GO:0000978">
    <property type="term" value="F:RNA polymerase II cis-regulatory region sequence-specific DNA binding"/>
    <property type="evidence" value="ECO:0007669"/>
    <property type="project" value="TreeGrafter"/>
</dbReference>
<feature type="region of interest" description="Disordered" evidence="3">
    <location>
        <begin position="389"/>
        <end position="427"/>
    </location>
</feature>
<dbReference type="FunFam" id="1.10.10.60:FF:000010">
    <property type="entry name" value="Transcriptional activator Myb isoform A"/>
    <property type="match status" value="1"/>
</dbReference>
<dbReference type="Gene3D" id="1.10.10.60">
    <property type="entry name" value="Homeodomain-like"/>
    <property type="match status" value="3"/>
</dbReference>
<dbReference type="SMART" id="SM00717">
    <property type="entry name" value="SANT"/>
    <property type="match status" value="3"/>
</dbReference>
<feature type="domain" description="HTH myb-type" evidence="5">
    <location>
        <begin position="135"/>
        <end position="185"/>
    </location>
</feature>
<dbReference type="GO" id="GO:0000981">
    <property type="term" value="F:DNA-binding transcription factor activity, RNA polymerase II-specific"/>
    <property type="evidence" value="ECO:0007669"/>
    <property type="project" value="TreeGrafter"/>
</dbReference>
<keyword evidence="1" id="KW-0677">Repeat</keyword>
<feature type="domain" description="Myb-like" evidence="4">
    <location>
        <begin position="79"/>
        <end position="130"/>
    </location>
</feature>
<feature type="compositionally biased region" description="Polar residues" evidence="3">
    <location>
        <begin position="249"/>
        <end position="265"/>
    </location>
</feature>
<accession>A0AAV2JTB2</accession>
<dbReference type="PANTHER" id="PTHR45614:SF25">
    <property type="entry name" value="MYB PROTEIN"/>
    <property type="match status" value="1"/>
</dbReference>
<feature type="domain" description="HTH myb-type" evidence="5">
    <location>
        <begin position="26"/>
        <end position="75"/>
    </location>
</feature>
<dbReference type="InterPro" id="IPR050560">
    <property type="entry name" value="MYB_TF"/>
</dbReference>
<name>A0AAV2JTB2_KNICA</name>
<gene>
    <name evidence="6" type="ORF">KC01_LOCUS11589</name>
</gene>
<evidence type="ECO:0000259" key="4">
    <source>
        <dbReference type="PROSITE" id="PS50090"/>
    </source>
</evidence>
<evidence type="ECO:0000313" key="7">
    <source>
        <dbReference type="Proteomes" id="UP001497482"/>
    </source>
</evidence>
<dbReference type="PANTHER" id="PTHR45614">
    <property type="entry name" value="MYB PROTEIN-RELATED"/>
    <property type="match status" value="1"/>
</dbReference>
<reference evidence="6 7" key="1">
    <citation type="submission" date="2024-04" db="EMBL/GenBank/DDBJ databases">
        <authorList>
            <person name="Waldvogel A.-M."/>
            <person name="Schoenle A."/>
        </authorList>
    </citation>
    <scope>NUCLEOTIDE SEQUENCE [LARGE SCALE GENOMIC DNA]</scope>
</reference>
<dbReference type="EMBL" id="OZ035836">
    <property type="protein sequence ID" value="CAL1580787.1"/>
    <property type="molecule type" value="Genomic_DNA"/>
</dbReference>
<organism evidence="6 7">
    <name type="scientific">Knipowitschia caucasica</name>
    <name type="common">Caucasian dwarf goby</name>
    <name type="synonym">Pomatoschistus caucasicus</name>
    <dbReference type="NCBI Taxonomy" id="637954"/>
    <lineage>
        <taxon>Eukaryota</taxon>
        <taxon>Metazoa</taxon>
        <taxon>Chordata</taxon>
        <taxon>Craniata</taxon>
        <taxon>Vertebrata</taxon>
        <taxon>Euteleostomi</taxon>
        <taxon>Actinopterygii</taxon>
        <taxon>Neopterygii</taxon>
        <taxon>Teleostei</taxon>
        <taxon>Neoteleostei</taxon>
        <taxon>Acanthomorphata</taxon>
        <taxon>Gobiaria</taxon>
        <taxon>Gobiiformes</taxon>
        <taxon>Gobioidei</taxon>
        <taxon>Gobiidae</taxon>
        <taxon>Gobiinae</taxon>
        <taxon>Knipowitschia</taxon>
    </lineage>
</organism>
<feature type="compositionally biased region" description="Basic and acidic residues" evidence="3">
    <location>
        <begin position="212"/>
        <end position="228"/>
    </location>
</feature>
<dbReference type="AlphaFoldDB" id="A0AAV2JTB2"/>
<dbReference type="CDD" id="cd00167">
    <property type="entry name" value="SANT"/>
    <property type="match status" value="3"/>
</dbReference>
<dbReference type="InterPro" id="IPR001005">
    <property type="entry name" value="SANT/Myb"/>
</dbReference>
<keyword evidence="2" id="KW-0238">DNA-binding</keyword>
<feature type="domain" description="Myb-like" evidence="4">
    <location>
        <begin position="26"/>
        <end position="78"/>
    </location>
</feature>
<evidence type="ECO:0000256" key="1">
    <source>
        <dbReference type="ARBA" id="ARBA00022737"/>
    </source>
</evidence>
<keyword evidence="7" id="KW-1185">Reference proteome</keyword>